<gene>
    <name evidence="2" type="ORF">SNAT2548_LOCUS27925</name>
</gene>
<protein>
    <recommendedName>
        <fullName evidence="4">Lipoxygenase domain-containing protein</fullName>
    </recommendedName>
</protein>
<feature type="signal peptide" evidence="1">
    <location>
        <begin position="1"/>
        <end position="23"/>
    </location>
</feature>
<reference evidence="2" key="1">
    <citation type="submission" date="2021-02" db="EMBL/GenBank/DDBJ databases">
        <authorList>
            <person name="Dougan E. K."/>
            <person name="Rhodes N."/>
            <person name="Thang M."/>
            <person name="Chan C."/>
        </authorList>
    </citation>
    <scope>NUCLEOTIDE SEQUENCE</scope>
</reference>
<organism evidence="2 3">
    <name type="scientific">Symbiodinium natans</name>
    <dbReference type="NCBI Taxonomy" id="878477"/>
    <lineage>
        <taxon>Eukaryota</taxon>
        <taxon>Sar</taxon>
        <taxon>Alveolata</taxon>
        <taxon>Dinophyceae</taxon>
        <taxon>Suessiales</taxon>
        <taxon>Symbiodiniaceae</taxon>
        <taxon>Symbiodinium</taxon>
    </lineage>
</organism>
<evidence type="ECO:0000313" key="2">
    <source>
        <dbReference type="EMBL" id="CAE7498552.1"/>
    </source>
</evidence>
<comment type="caution">
    <text evidence="2">The sequence shown here is derived from an EMBL/GenBank/DDBJ whole genome shotgun (WGS) entry which is preliminary data.</text>
</comment>
<dbReference type="OrthoDB" id="417395at2759"/>
<dbReference type="EMBL" id="CAJNDS010002496">
    <property type="protein sequence ID" value="CAE7498552.1"/>
    <property type="molecule type" value="Genomic_DNA"/>
</dbReference>
<feature type="chain" id="PRO_5032455987" description="Lipoxygenase domain-containing protein" evidence="1">
    <location>
        <begin position="24"/>
        <end position="742"/>
    </location>
</feature>
<dbReference type="AlphaFoldDB" id="A0A812T0F2"/>
<evidence type="ECO:0000313" key="3">
    <source>
        <dbReference type="Proteomes" id="UP000604046"/>
    </source>
</evidence>
<keyword evidence="3" id="KW-1185">Reference proteome</keyword>
<proteinExistence type="predicted"/>
<evidence type="ECO:0000256" key="1">
    <source>
        <dbReference type="SAM" id="SignalP"/>
    </source>
</evidence>
<dbReference type="Proteomes" id="UP000604046">
    <property type="component" value="Unassembled WGS sequence"/>
</dbReference>
<dbReference type="Gene3D" id="1.20.245.10">
    <property type="entry name" value="Lipoxygenase-1, Domain 5"/>
    <property type="match status" value="1"/>
</dbReference>
<keyword evidence="1" id="KW-0732">Signal</keyword>
<accession>A0A812T0F2</accession>
<evidence type="ECO:0008006" key="4">
    <source>
        <dbReference type="Google" id="ProtNLM"/>
    </source>
</evidence>
<sequence length="742" mass="83779">MVFCPAAQVVAAAALGASCAVLASSVRLSHREAMLENQLEELFAQRPQRARADEALRRNLADVASNTSDSALLTRTSLRKEEDQLGALMSDLSPGSGFLRPFVDTNSTWAPVLRAWHGFKAKGTELFVLVSIFITGAGLSEFFPLLNTVQGFPWPSWFGWFFDLLWWLFRVDVNGPKWKPPVKGEKMGTISFSQLAEEHWGVKLPSFFQDYVTGERVPSWEDHFRHATGIKIIDGLVSSMRSFGLEPIEMLHVTEPRFAFDSEGLTELAWRGFHQFGPTDIKFASNGVWGIKLVEDLMEKFGTKGEVLGPLMTDSAFSAHLTHDGELYHVDMSALEPYKPIPGYAPLGGRASFRAEDGRLKTVFMSYNGSNYTSFEDPQSDEMYAKSIRYGWRMAEASIIASLLSMTNLILHVKDLHLELSASFQAITVDAFAENPTHPIRRMLDPFISRSVQATNDNFKLLFEYKAADFSLAPLPSSEQLKLIEDFIESRPLNLADMDMTRYGRLRGMNASVSSKEAVEDPNLWSWRWHYRALTVQNLYDELLQCWLDANFPGSAKEQDRQIREDPDIQRWWSAMVRHLRPLRRALGTAPDFATSTPTARGLRQSLRTILVWVSWIHEDVGHSAASYVYNPVYTPMCVPEDGLGIPVVSFAWNTAAYRGFVFLERATLLEDPPGFWFDSVECQGLWWWRRCAAPSGDKSLGCFTRFQEKLRKLGEEDKAFSECEKSGFYSCVGRVETAVSS</sequence>
<name>A0A812T0F2_9DINO</name>